<sequence length="169" mass="18067">MRLRVTPPLHNIGDEPSLDPSVVSTSEHLVMKQRVRCLSQFSHDSNVSVGRVSDVLKEMHRWWTGLTRLKWSKPEFRPRASRRWAVGSAGDIAASSSARLSSCGSATCCSAVAHTPTASQAPAVTQQLADAQLLPELAPATLRSPEQGQDVAGLSPHKTLGGCASSSED</sequence>
<protein>
    <submittedName>
        <fullName evidence="2">Uncharacterized protein</fullName>
    </submittedName>
</protein>
<accession>V9DUL1</accession>
<dbReference type="Proteomes" id="UP000018721">
    <property type="component" value="Unassembled WGS sequence"/>
</dbReference>
<gene>
    <name evidence="2" type="ORF">F443_22318</name>
</gene>
<evidence type="ECO:0000313" key="2">
    <source>
        <dbReference type="EMBL" id="ETI30560.1"/>
    </source>
</evidence>
<comment type="caution">
    <text evidence="2">The sequence shown here is derived from an EMBL/GenBank/DDBJ whole genome shotgun (WGS) entry which is preliminary data.</text>
</comment>
<organism evidence="2 3">
    <name type="scientific">Phytophthora nicotianae P1569</name>
    <dbReference type="NCBI Taxonomy" id="1317065"/>
    <lineage>
        <taxon>Eukaryota</taxon>
        <taxon>Sar</taxon>
        <taxon>Stramenopiles</taxon>
        <taxon>Oomycota</taxon>
        <taxon>Peronosporomycetes</taxon>
        <taxon>Peronosporales</taxon>
        <taxon>Peronosporaceae</taxon>
        <taxon>Phytophthora</taxon>
    </lineage>
</organism>
<dbReference type="AlphaFoldDB" id="V9DUL1"/>
<name>V9DUL1_PHYNI</name>
<dbReference type="HOGENOM" id="CLU_1581648_0_0_1"/>
<feature type="region of interest" description="Disordered" evidence="1">
    <location>
        <begin position="1"/>
        <end position="20"/>
    </location>
</feature>
<proteinExistence type="predicted"/>
<dbReference type="EMBL" id="ANIZ01003896">
    <property type="protein sequence ID" value="ETI30560.1"/>
    <property type="molecule type" value="Genomic_DNA"/>
</dbReference>
<feature type="region of interest" description="Disordered" evidence="1">
    <location>
        <begin position="136"/>
        <end position="169"/>
    </location>
</feature>
<evidence type="ECO:0000256" key="1">
    <source>
        <dbReference type="SAM" id="MobiDB-lite"/>
    </source>
</evidence>
<keyword evidence="3" id="KW-1185">Reference proteome</keyword>
<reference evidence="2 3" key="1">
    <citation type="submission" date="2013-11" db="EMBL/GenBank/DDBJ databases">
        <title>The Genome Sequence of Phytophthora parasitica P1569.</title>
        <authorList>
            <consortium name="The Broad Institute Genomics Platform"/>
            <person name="Russ C."/>
            <person name="Tyler B."/>
            <person name="Panabieres F."/>
            <person name="Shan W."/>
            <person name="Tripathy S."/>
            <person name="Grunwald N."/>
            <person name="Machado M."/>
            <person name="Johnson C.S."/>
            <person name="Arredondo F."/>
            <person name="Hong C."/>
            <person name="Coffey M."/>
            <person name="Young S.K."/>
            <person name="Zeng Q."/>
            <person name="Gargeya S."/>
            <person name="Fitzgerald M."/>
            <person name="Abouelleil A."/>
            <person name="Alvarado L."/>
            <person name="Chapman S.B."/>
            <person name="Gainer-Dewar J."/>
            <person name="Goldberg J."/>
            <person name="Griggs A."/>
            <person name="Gujja S."/>
            <person name="Hansen M."/>
            <person name="Howarth C."/>
            <person name="Imamovic A."/>
            <person name="Ireland A."/>
            <person name="Larimer J."/>
            <person name="McCowan C."/>
            <person name="Murphy C."/>
            <person name="Pearson M."/>
            <person name="Poon T.W."/>
            <person name="Priest M."/>
            <person name="Roberts A."/>
            <person name="Saif S."/>
            <person name="Shea T."/>
            <person name="Sykes S."/>
            <person name="Wortman J."/>
            <person name="Nusbaum C."/>
            <person name="Birren B."/>
        </authorList>
    </citation>
    <scope>NUCLEOTIDE SEQUENCE [LARGE SCALE GENOMIC DNA]</scope>
    <source>
        <strain evidence="2 3">P1569</strain>
    </source>
</reference>
<evidence type="ECO:0000313" key="3">
    <source>
        <dbReference type="Proteomes" id="UP000018721"/>
    </source>
</evidence>